<reference evidence="2 3" key="1">
    <citation type="journal article" date="2023" name="Nucleic Acids Res.">
        <title>The hologenome of Daphnia magna reveals possible DNA methylation and microbiome-mediated evolution of the host genome.</title>
        <authorList>
            <person name="Chaturvedi A."/>
            <person name="Li X."/>
            <person name="Dhandapani V."/>
            <person name="Marshall H."/>
            <person name="Kissane S."/>
            <person name="Cuenca-Cambronero M."/>
            <person name="Asole G."/>
            <person name="Calvet F."/>
            <person name="Ruiz-Romero M."/>
            <person name="Marangio P."/>
            <person name="Guigo R."/>
            <person name="Rago D."/>
            <person name="Mirbahai L."/>
            <person name="Eastwood N."/>
            <person name="Colbourne J.K."/>
            <person name="Zhou J."/>
            <person name="Mallon E."/>
            <person name="Orsini L."/>
        </authorList>
    </citation>
    <scope>NUCLEOTIDE SEQUENCE [LARGE SCALE GENOMIC DNA]</scope>
    <source>
        <strain evidence="2">LRV0_1</strain>
    </source>
</reference>
<dbReference type="Proteomes" id="UP001234178">
    <property type="component" value="Unassembled WGS sequence"/>
</dbReference>
<accession>A0ABR0AX01</accession>
<evidence type="ECO:0000313" key="3">
    <source>
        <dbReference type="Proteomes" id="UP001234178"/>
    </source>
</evidence>
<dbReference type="EMBL" id="JAOYFB010000039">
    <property type="protein sequence ID" value="KAK4029417.1"/>
    <property type="molecule type" value="Genomic_DNA"/>
</dbReference>
<organism evidence="2 3">
    <name type="scientific">Daphnia magna</name>
    <dbReference type="NCBI Taxonomy" id="35525"/>
    <lineage>
        <taxon>Eukaryota</taxon>
        <taxon>Metazoa</taxon>
        <taxon>Ecdysozoa</taxon>
        <taxon>Arthropoda</taxon>
        <taxon>Crustacea</taxon>
        <taxon>Branchiopoda</taxon>
        <taxon>Diplostraca</taxon>
        <taxon>Cladocera</taxon>
        <taxon>Anomopoda</taxon>
        <taxon>Daphniidae</taxon>
        <taxon>Daphnia</taxon>
    </lineage>
</organism>
<gene>
    <name evidence="2" type="ORF">OUZ56_022409</name>
</gene>
<protein>
    <submittedName>
        <fullName evidence="2">Uncharacterized protein</fullName>
    </submittedName>
</protein>
<keyword evidence="3" id="KW-1185">Reference proteome</keyword>
<evidence type="ECO:0000313" key="2">
    <source>
        <dbReference type="EMBL" id="KAK4029417.1"/>
    </source>
</evidence>
<feature type="compositionally biased region" description="Basic and acidic residues" evidence="1">
    <location>
        <begin position="12"/>
        <end position="23"/>
    </location>
</feature>
<evidence type="ECO:0000256" key="1">
    <source>
        <dbReference type="SAM" id="MobiDB-lite"/>
    </source>
</evidence>
<feature type="region of interest" description="Disordered" evidence="1">
    <location>
        <begin position="1"/>
        <end position="66"/>
    </location>
</feature>
<name>A0ABR0AX01_9CRUS</name>
<sequence>MAVTIEQLLHNNKREEADRKEENLETQLSDFAEKRTAPNPQHTKRGSKPTTLLNKFEAGKGLIGPK</sequence>
<proteinExistence type="predicted"/>
<comment type="caution">
    <text evidence="2">The sequence shown here is derived from an EMBL/GenBank/DDBJ whole genome shotgun (WGS) entry which is preliminary data.</text>
</comment>